<dbReference type="InterPro" id="IPR013321">
    <property type="entry name" value="Arc_rbn_hlx_hlx"/>
</dbReference>
<dbReference type="InterPro" id="IPR002145">
    <property type="entry name" value="CopG"/>
</dbReference>
<keyword evidence="2" id="KW-0238">DNA-binding</keyword>
<feature type="domain" description="Ribbon-helix-helix protein CopG" evidence="1">
    <location>
        <begin position="9"/>
        <end position="46"/>
    </location>
</feature>
<dbReference type="EMBL" id="LNQE01001393">
    <property type="protein sequence ID" value="KUG18230.1"/>
    <property type="molecule type" value="Genomic_DNA"/>
</dbReference>
<dbReference type="Gene3D" id="1.10.1220.10">
    <property type="entry name" value="Met repressor-like"/>
    <property type="match status" value="1"/>
</dbReference>
<comment type="caution">
    <text evidence="2">The sequence shown here is derived from an EMBL/GenBank/DDBJ whole genome shotgun (WGS) entry which is preliminary data.</text>
</comment>
<dbReference type="CDD" id="cd22233">
    <property type="entry name" value="RHH_CopAso-like"/>
    <property type="match status" value="1"/>
</dbReference>
<reference evidence="2" key="1">
    <citation type="journal article" date="2015" name="Proc. Natl. Acad. Sci. U.S.A.">
        <title>Networks of energetic and metabolic interactions define dynamics in microbial communities.</title>
        <authorList>
            <person name="Embree M."/>
            <person name="Liu J.K."/>
            <person name="Al-Bassam M.M."/>
            <person name="Zengler K."/>
        </authorList>
    </citation>
    <scope>NUCLEOTIDE SEQUENCE</scope>
</reference>
<proteinExistence type="predicted"/>
<dbReference type="GO" id="GO:0006355">
    <property type="term" value="P:regulation of DNA-templated transcription"/>
    <property type="evidence" value="ECO:0007669"/>
    <property type="project" value="InterPro"/>
</dbReference>
<evidence type="ECO:0000313" key="2">
    <source>
        <dbReference type="EMBL" id="KUG18230.1"/>
    </source>
</evidence>
<evidence type="ECO:0000259" key="1">
    <source>
        <dbReference type="Pfam" id="PF01402"/>
    </source>
</evidence>
<accession>A0A0W8FBG1</accession>
<dbReference type="InterPro" id="IPR010985">
    <property type="entry name" value="Ribbon_hlx_hlx"/>
</dbReference>
<dbReference type="GO" id="GO:0003677">
    <property type="term" value="F:DNA binding"/>
    <property type="evidence" value="ECO:0007669"/>
    <property type="project" value="UniProtKB-KW"/>
</dbReference>
<sequence length="77" mass="8764">MIQISTSASVRLPDDIARGLEDLASALDRPKTYIIRKAIEAYLEEYADYFIALERMNDKDDRIVSAGEMRELLGLQD</sequence>
<dbReference type="SUPFAM" id="SSF47598">
    <property type="entry name" value="Ribbon-helix-helix"/>
    <property type="match status" value="1"/>
</dbReference>
<organism evidence="2">
    <name type="scientific">hydrocarbon metagenome</name>
    <dbReference type="NCBI Taxonomy" id="938273"/>
    <lineage>
        <taxon>unclassified sequences</taxon>
        <taxon>metagenomes</taxon>
        <taxon>ecological metagenomes</taxon>
    </lineage>
</organism>
<gene>
    <name evidence="2" type="ORF">ASZ90_012055</name>
</gene>
<protein>
    <submittedName>
        <fullName evidence="2">Copg domain protein dna-binding domain protein</fullName>
    </submittedName>
</protein>
<name>A0A0W8FBG1_9ZZZZ</name>
<dbReference type="AlphaFoldDB" id="A0A0W8FBG1"/>
<dbReference type="Pfam" id="PF01402">
    <property type="entry name" value="RHH_1"/>
    <property type="match status" value="1"/>
</dbReference>